<name>A0ABW4ZAA2_9BACT</name>
<feature type="domain" description="Ice-binding protein C-terminal" evidence="2">
    <location>
        <begin position="217"/>
        <end position="239"/>
    </location>
</feature>
<gene>
    <name evidence="3" type="ORF">ACFSW8_06760</name>
</gene>
<keyword evidence="1" id="KW-0732">Signal</keyword>
<dbReference type="NCBIfam" id="TIGR02595">
    <property type="entry name" value="PEP_CTERM"/>
    <property type="match status" value="1"/>
</dbReference>
<dbReference type="RefSeq" id="WP_377086748.1">
    <property type="nucleotide sequence ID" value="NZ_JBHSJL010000014.1"/>
</dbReference>
<keyword evidence="4" id="KW-1185">Reference proteome</keyword>
<reference evidence="4" key="1">
    <citation type="journal article" date="2019" name="Int. J. Syst. Evol. Microbiol.">
        <title>The Global Catalogue of Microorganisms (GCM) 10K type strain sequencing project: providing services to taxonomists for standard genome sequencing and annotation.</title>
        <authorList>
            <consortium name="The Broad Institute Genomics Platform"/>
            <consortium name="The Broad Institute Genome Sequencing Center for Infectious Disease"/>
            <person name="Wu L."/>
            <person name="Ma J."/>
        </authorList>
    </citation>
    <scope>NUCLEOTIDE SEQUENCE [LARGE SCALE GENOMIC DNA]</scope>
    <source>
        <strain evidence="4">CCUG 57942</strain>
    </source>
</reference>
<feature type="signal peptide" evidence="1">
    <location>
        <begin position="1"/>
        <end position="20"/>
    </location>
</feature>
<protein>
    <submittedName>
        <fullName evidence="3">PEP-CTERM sorting domain-containing protein</fullName>
    </submittedName>
</protein>
<dbReference type="EMBL" id="JBHUJB010000028">
    <property type="protein sequence ID" value="MFD2158592.1"/>
    <property type="molecule type" value="Genomic_DNA"/>
</dbReference>
<dbReference type="InterPro" id="IPR013424">
    <property type="entry name" value="Ice-binding_C"/>
</dbReference>
<comment type="caution">
    <text evidence="3">The sequence shown here is derived from an EMBL/GenBank/DDBJ whole genome shotgun (WGS) entry which is preliminary data.</text>
</comment>
<feature type="chain" id="PRO_5047227082" evidence="1">
    <location>
        <begin position="21"/>
        <end position="240"/>
    </location>
</feature>
<sequence>MKHTPYAVLGAITLITSANAATINIGVNTAGGTDVLGSTGVYDNGNAGNFADRAPQWGDVTGAALRTGFTYQSFANLDTGHELPSSTVQAGTYSVTMDVRTSDANRTFVGYLDLSSTENTTDEGFTFGLFTTSAPTSAADGSKALSSFNTSDGVNFSVISNATPPQETPAPLVTWEFQWTVDDASSSIGQELYLGALIQRMNNNAAYIDKATITYTAIPEPSTTALLGLGGLALILRRRK</sequence>
<organism evidence="3 4">
    <name type="scientific">Rubritalea tangerina</name>
    <dbReference type="NCBI Taxonomy" id="430798"/>
    <lineage>
        <taxon>Bacteria</taxon>
        <taxon>Pseudomonadati</taxon>
        <taxon>Verrucomicrobiota</taxon>
        <taxon>Verrucomicrobiia</taxon>
        <taxon>Verrucomicrobiales</taxon>
        <taxon>Rubritaleaceae</taxon>
        <taxon>Rubritalea</taxon>
    </lineage>
</organism>
<evidence type="ECO:0000256" key="1">
    <source>
        <dbReference type="SAM" id="SignalP"/>
    </source>
</evidence>
<dbReference type="Proteomes" id="UP001597389">
    <property type="component" value="Unassembled WGS sequence"/>
</dbReference>
<dbReference type="Pfam" id="PF07589">
    <property type="entry name" value="PEP-CTERM"/>
    <property type="match status" value="1"/>
</dbReference>
<proteinExistence type="predicted"/>
<evidence type="ECO:0000259" key="2">
    <source>
        <dbReference type="Pfam" id="PF07589"/>
    </source>
</evidence>
<evidence type="ECO:0000313" key="4">
    <source>
        <dbReference type="Proteomes" id="UP001597389"/>
    </source>
</evidence>
<evidence type="ECO:0000313" key="3">
    <source>
        <dbReference type="EMBL" id="MFD2158592.1"/>
    </source>
</evidence>
<accession>A0ABW4ZAA2</accession>